<dbReference type="STRING" id="1610493.RPIT_13795"/>
<dbReference type="KEGG" id="tfl:RPIT_13795"/>
<dbReference type="InterPro" id="IPR011330">
    <property type="entry name" value="Glyco_hydro/deAcase_b/a-brl"/>
</dbReference>
<evidence type="ECO:0000256" key="1">
    <source>
        <dbReference type="ARBA" id="ARBA00004613"/>
    </source>
</evidence>
<dbReference type="GO" id="GO:0005576">
    <property type="term" value="C:extracellular region"/>
    <property type="evidence" value="ECO:0007669"/>
    <property type="project" value="UniProtKB-SubCell"/>
</dbReference>
<protein>
    <submittedName>
        <fullName evidence="3">Polysaccharide deacetylase</fullName>
    </submittedName>
</protein>
<dbReference type="PANTHER" id="PTHR34216">
    <property type="match status" value="1"/>
</dbReference>
<dbReference type="InterPro" id="IPR002509">
    <property type="entry name" value="NODB_dom"/>
</dbReference>
<dbReference type="AlphaFoldDB" id="A0A1Q2CHZ4"/>
<dbReference type="Gene3D" id="3.20.20.370">
    <property type="entry name" value="Glycoside hydrolase/deacetylase"/>
    <property type="match status" value="1"/>
</dbReference>
<evidence type="ECO:0000256" key="2">
    <source>
        <dbReference type="ARBA" id="ARBA00022729"/>
    </source>
</evidence>
<name>A0A1Q2CHZ4_9ACTN</name>
<dbReference type="CDD" id="cd10918">
    <property type="entry name" value="CE4_NodB_like_5s_6s"/>
    <property type="match status" value="1"/>
</dbReference>
<dbReference type="InterPro" id="IPR051398">
    <property type="entry name" value="Polysacch_Deacetylase"/>
</dbReference>
<dbReference type="SUPFAM" id="SSF88713">
    <property type="entry name" value="Glycoside hydrolase/deacetylase"/>
    <property type="match status" value="1"/>
</dbReference>
<dbReference type="RefSeq" id="WP_077343953.1">
    <property type="nucleotide sequence ID" value="NZ_CP019605.1"/>
</dbReference>
<sequence length="284" mass="31262">MPDQILSPAGASQGVRGLLKRALALLGGNRPAEGATLLIYHRVGGGTTNELDLDPVDFSRQLDLLADHDVLSLDEALDRLEVGDRTPSFVLTFDDGFADVYDNAWPLLRDRRIPFTIYLATAYMGEVMVWEGATATGEPGRGLSWDQLREMVASGLCTVGNHTHNHVRPEGLTVDELDLCTRRIEQELGVTPRHFTYPWGIVVPEMEASMRARFRSASTGKLGRNTSGTNRMDLRRVPVRRTDPKSFFAAKLRGGLLAEYLYAVAVDLAKGASRRWGRVVGVGN</sequence>
<dbReference type="GO" id="GO:0016810">
    <property type="term" value="F:hydrolase activity, acting on carbon-nitrogen (but not peptide) bonds"/>
    <property type="evidence" value="ECO:0007669"/>
    <property type="project" value="InterPro"/>
</dbReference>
<reference evidence="3 4" key="1">
    <citation type="journal article" date="2016" name="Int. J. Syst. Evol. Microbiol.">
        <title>Tessaracoccus flavus sp. nov., isolated from the drainage system of a lindane-producing factory.</title>
        <authorList>
            <person name="Kumari R."/>
            <person name="Singh P."/>
            <person name="Schumann P."/>
            <person name="Lal R."/>
        </authorList>
    </citation>
    <scope>NUCLEOTIDE SEQUENCE [LARGE SCALE GENOMIC DNA]</scope>
    <source>
        <strain evidence="3 4">RP1T</strain>
    </source>
</reference>
<dbReference type="OrthoDB" id="9782872at2"/>
<dbReference type="PROSITE" id="PS51677">
    <property type="entry name" value="NODB"/>
    <property type="match status" value="1"/>
</dbReference>
<dbReference type="PANTHER" id="PTHR34216:SF3">
    <property type="entry name" value="POLY-BETA-1,6-N-ACETYL-D-GLUCOSAMINE N-DEACETYLASE"/>
    <property type="match status" value="1"/>
</dbReference>
<gene>
    <name evidence="3" type="ORF">RPIT_13795</name>
</gene>
<dbReference type="EMBL" id="CP019605">
    <property type="protein sequence ID" value="AQP45746.1"/>
    <property type="molecule type" value="Genomic_DNA"/>
</dbReference>
<evidence type="ECO:0000313" key="4">
    <source>
        <dbReference type="Proteomes" id="UP000188324"/>
    </source>
</evidence>
<dbReference type="Pfam" id="PF01522">
    <property type="entry name" value="Polysacc_deac_1"/>
    <property type="match status" value="1"/>
</dbReference>
<comment type="subcellular location">
    <subcellularLocation>
        <location evidence="1">Secreted</location>
    </subcellularLocation>
</comment>
<keyword evidence="4" id="KW-1185">Reference proteome</keyword>
<proteinExistence type="predicted"/>
<dbReference type="GO" id="GO:0005975">
    <property type="term" value="P:carbohydrate metabolic process"/>
    <property type="evidence" value="ECO:0007669"/>
    <property type="project" value="InterPro"/>
</dbReference>
<evidence type="ECO:0000313" key="3">
    <source>
        <dbReference type="EMBL" id="AQP45746.1"/>
    </source>
</evidence>
<keyword evidence="2" id="KW-0732">Signal</keyword>
<dbReference type="Proteomes" id="UP000188324">
    <property type="component" value="Chromosome"/>
</dbReference>
<accession>A0A1Q2CHZ4</accession>
<organism evidence="3 4">
    <name type="scientific">Tessaracoccus flavus</name>
    <dbReference type="NCBI Taxonomy" id="1610493"/>
    <lineage>
        <taxon>Bacteria</taxon>
        <taxon>Bacillati</taxon>
        <taxon>Actinomycetota</taxon>
        <taxon>Actinomycetes</taxon>
        <taxon>Propionibacteriales</taxon>
        <taxon>Propionibacteriaceae</taxon>
        <taxon>Tessaracoccus</taxon>
    </lineage>
</organism>